<gene>
    <name evidence="2" type="ORF">UR67_C0007G0040</name>
</gene>
<dbReference type="STRING" id="1618350.UR67_C0007G0040"/>
<evidence type="ECO:0000313" key="2">
    <source>
        <dbReference type="EMBL" id="KKP69335.1"/>
    </source>
</evidence>
<accession>A0A0G0E2A6</accession>
<keyword evidence="1" id="KW-0812">Transmembrane</keyword>
<protein>
    <submittedName>
        <fullName evidence="2">Uncharacterized protein</fullName>
    </submittedName>
</protein>
<reference evidence="2 3" key="1">
    <citation type="journal article" date="2015" name="Nature">
        <title>rRNA introns, odd ribosomes, and small enigmatic genomes across a large radiation of phyla.</title>
        <authorList>
            <person name="Brown C.T."/>
            <person name="Hug L.A."/>
            <person name="Thomas B.C."/>
            <person name="Sharon I."/>
            <person name="Castelle C.J."/>
            <person name="Singh A."/>
            <person name="Wilkins M.J."/>
            <person name="Williams K.H."/>
            <person name="Banfield J.F."/>
        </authorList>
    </citation>
    <scope>NUCLEOTIDE SEQUENCE [LARGE SCALE GENOMIC DNA]</scope>
</reference>
<feature type="transmembrane region" description="Helical" evidence="1">
    <location>
        <begin position="35"/>
        <end position="56"/>
    </location>
</feature>
<proteinExistence type="predicted"/>
<evidence type="ECO:0000313" key="3">
    <source>
        <dbReference type="Proteomes" id="UP000034581"/>
    </source>
</evidence>
<organism evidence="2 3">
    <name type="scientific">candidate division CPR3 bacterium GW2011_GWF2_35_18</name>
    <dbReference type="NCBI Taxonomy" id="1618350"/>
    <lineage>
        <taxon>Bacteria</taxon>
        <taxon>Bacteria division CPR3</taxon>
    </lineage>
</organism>
<keyword evidence="1" id="KW-0472">Membrane</keyword>
<feature type="transmembrane region" description="Helical" evidence="1">
    <location>
        <begin position="102"/>
        <end position="120"/>
    </location>
</feature>
<dbReference type="AlphaFoldDB" id="A0A0G0E2A6"/>
<keyword evidence="1" id="KW-1133">Transmembrane helix</keyword>
<feature type="transmembrane region" description="Helical" evidence="1">
    <location>
        <begin position="68"/>
        <end position="90"/>
    </location>
</feature>
<sequence>MKKYLTILLITFLMWAIPYAFSLLFFPLMQTDIHYFKTIMIVIGMLTWCGLSYYYYMDKKSHFLIDGILIGVFGFVLGILLDIVGVLSFNKDMTFVTYMKEIGFRYLSIPINSILLGLLLEKKSIKTEIKNDSQK</sequence>
<feature type="transmembrane region" description="Helical" evidence="1">
    <location>
        <begin position="7"/>
        <end position="29"/>
    </location>
</feature>
<evidence type="ECO:0000256" key="1">
    <source>
        <dbReference type="SAM" id="Phobius"/>
    </source>
</evidence>
<comment type="caution">
    <text evidence="2">The sequence shown here is derived from an EMBL/GenBank/DDBJ whole genome shotgun (WGS) entry which is preliminary data.</text>
</comment>
<dbReference type="EMBL" id="LBQB01000007">
    <property type="protein sequence ID" value="KKP69335.1"/>
    <property type="molecule type" value="Genomic_DNA"/>
</dbReference>
<dbReference type="Proteomes" id="UP000034581">
    <property type="component" value="Unassembled WGS sequence"/>
</dbReference>
<name>A0A0G0E2A6_UNCC3</name>